<organism evidence="6 7">
    <name type="scientific">Skermanella aerolata</name>
    <dbReference type="NCBI Taxonomy" id="393310"/>
    <lineage>
        <taxon>Bacteria</taxon>
        <taxon>Pseudomonadati</taxon>
        <taxon>Pseudomonadota</taxon>
        <taxon>Alphaproteobacteria</taxon>
        <taxon>Rhodospirillales</taxon>
        <taxon>Azospirillaceae</taxon>
        <taxon>Skermanella</taxon>
    </lineage>
</organism>
<accession>A0A512DXZ8</accession>
<feature type="chain" id="PRO_5021948381" evidence="4">
    <location>
        <begin position="31"/>
        <end position="616"/>
    </location>
</feature>
<dbReference type="InterPro" id="IPR000914">
    <property type="entry name" value="SBP_5_dom"/>
</dbReference>
<dbReference type="EMBL" id="BJYZ01000027">
    <property type="protein sequence ID" value="GEO41365.1"/>
    <property type="molecule type" value="Genomic_DNA"/>
</dbReference>
<comment type="caution">
    <text evidence="6">The sequence shown here is derived from an EMBL/GenBank/DDBJ whole genome shotgun (WGS) entry which is preliminary data.</text>
</comment>
<evidence type="ECO:0000256" key="4">
    <source>
        <dbReference type="SAM" id="SignalP"/>
    </source>
</evidence>
<dbReference type="OrthoDB" id="9803988at2"/>
<reference evidence="6 7" key="1">
    <citation type="submission" date="2019-07" db="EMBL/GenBank/DDBJ databases">
        <title>Whole genome shotgun sequence of Skermanella aerolata NBRC 106429.</title>
        <authorList>
            <person name="Hosoyama A."/>
            <person name="Uohara A."/>
            <person name="Ohji S."/>
            <person name="Ichikawa N."/>
        </authorList>
    </citation>
    <scope>NUCLEOTIDE SEQUENCE [LARGE SCALE GENOMIC DNA]</scope>
    <source>
        <strain evidence="6 7">NBRC 106429</strain>
    </source>
</reference>
<dbReference type="AlphaFoldDB" id="A0A512DXZ8"/>
<evidence type="ECO:0000256" key="2">
    <source>
        <dbReference type="ARBA" id="ARBA00005695"/>
    </source>
</evidence>
<sequence>MRDESRMKRLLAAAVCSGFLMLGGLLPAAAQEAEQKVTRTWAMAEFGEPLYGPDMPHWPYANPDAPKGGSVVLGAFGSFDSLNTYILRGQWPAGISLISDGLMTGSGDELSSAYGLIAENAEYPEDKSWIVFNLRPEARWHDGQPITADDFKFAFDTIKQYGRPFLQSFYEDVSGIEVLDPHKLKFTFKTRNSMKPLLTVAQSSPLPRHWWNANGRDITKTTLEPLLGSGAYRIKAVDPGRSVTYERVTDYWAADLPVNRGLNNFDQIRYDYYLDDTVLFEAFMAGRIDYRQENRAQRWNQSYDVPAVKDGNLIKRVVPDETPRGTQGYIFNLRRSQFQDVRVREAINLLYDFESVQRTLLFGEYKRVKSWFPNSEFGASGAPDPAELAVLEKYKDKVRPEVLTKAYEPPVTDASGNIRNNLRDALRLFREAGWELKNNRLVNAAGDQMRMEILLVSPSLVRVTEPFVQNARRAGIDASIRVVDTSQYQVRVDDFDYDLLAVSLNFFPPPGAEQRSYFGSAAADVRGSANIPGIKDPVVDGLIEELIGAKDLPTLAATNRALDRVLLWGWYQIPQWYNDESWLAYWNKFGYPEKKARYSIGFPGTWWMAADKRASQ</sequence>
<evidence type="ECO:0000313" key="6">
    <source>
        <dbReference type="EMBL" id="GEO41365.1"/>
    </source>
</evidence>
<dbReference type="GO" id="GO:0042884">
    <property type="term" value="P:microcin transport"/>
    <property type="evidence" value="ECO:0007669"/>
    <property type="project" value="TreeGrafter"/>
</dbReference>
<dbReference type="PIRSF" id="PIRSF002741">
    <property type="entry name" value="MppA"/>
    <property type="match status" value="1"/>
</dbReference>
<dbReference type="PANTHER" id="PTHR30290">
    <property type="entry name" value="PERIPLASMIC BINDING COMPONENT OF ABC TRANSPORTER"/>
    <property type="match status" value="1"/>
</dbReference>
<keyword evidence="3 4" id="KW-0732">Signal</keyword>
<dbReference type="Pfam" id="PF00496">
    <property type="entry name" value="SBP_bac_5"/>
    <property type="match status" value="1"/>
</dbReference>
<gene>
    <name evidence="6" type="ORF">SAE02_55130</name>
</gene>
<dbReference type="GO" id="GO:1904680">
    <property type="term" value="F:peptide transmembrane transporter activity"/>
    <property type="evidence" value="ECO:0007669"/>
    <property type="project" value="TreeGrafter"/>
</dbReference>
<comment type="similarity">
    <text evidence="2">Belongs to the bacterial solute-binding protein 5 family.</text>
</comment>
<dbReference type="PANTHER" id="PTHR30290:SF64">
    <property type="entry name" value="ABC TRANSPORTER PERIPLASMIC BINDING PROTEIN"/>
    <property type="match status" value="1"/>
</dbReference>
<protein>
    <submittedName>
        <fullName evidence="6">ABC transporter substrate-binding protein</fullName>
    </submittedName>
</protein>
<dbReference type="Gene3D" id="3.10.105.10">
    <property type="entry name" value="Dipeptide-binding Protein, Domain 3"/>
    <property type="match status" value="1"/>
</dbReference>
<dbReference type="Proteomes" id="UP000321523">
    <property type="component" value="Unassembled WGS sequence"/>
</dbReference>
<dbReference type="GO" id="GO:0015833">
    <property type="term" value="P:peptide transport"/>
    <property type="evidence" value="ECO:0007669"/>
    <property type="project" value="TreeGrafter"/>
</dbReference>
<evidence type="ECO:0000256" key="3">
    <source>
        <dbReference type="ARBA" id="ARBA00022729"/>
    </source>
</evidence>
<comment type="subcellular location">
    <subcellularLocation>
        <location evidence="1">Periplasm</location>
    </subcellularLocation>
</comment>
<keyword evidence="7" id="KW-1185">Reference proteome</keyword>
<dbReference type="Gene3D" id="3.40.190.10">
    <property type="entry name" value="Periplasmic binding protein-like II"/>
    <property type="match status" value="1"/>
</dbReference>
<dbReference type="InterPro" id="IPR030678">
    <property type="entry name" value="Peptide/Ni-bd"/>
</dbReference>
<feature type="signal peptide" evidence="4">
    <location>
        <begin position="1"/>
        <end position="30"/>
    </location>
</feature>
<dbReference type="SUPFAM" id="SSF53850">
    <property type="entry name" value="Periplasmic binding protein-like II"/>
    <property type="match status" value="1"/>
</dbReference>
<feature type="domain" description="Solute-binding protein family 5" evidence="5">
    <location>
        <begin position="115"/>
        <end position="520"/>
    </location>
</feature>
<name>A0A512DXZ8_9PROT</name>
<evidence type="ECO:0000313" key="7">
    <source>
        <dbReference type="Proteomes" id="UP000321523"/>
    </source>
</evidence>
<proteinExistence type="inferred from homology"/>
<dbReference type="CDD" id="cd08497">
    <property type="entry name" value="MbnE-like"/>
    <property type="match status" value="1"/>
</dbReference>
<dbReference type="GO" id="GO:0043190">
    <property type="term" value="C:ATP-binding cassette (ABC) transporter complex"/>
    <property type="evidence" value="ECO:0007669"/>
    <property type="project" value="InterPro"/>
</dbReference>
<evidence type="ECO:0000256" key="1">
    <source>
        <dbReference type="ARBA" id="ARBA00004418"/>
    </source>
</evidence>
<evidence type="ECO:0000259" key="5">
    <source>
        <dbReference type="Pfam" id="PF00496"/>
    </source>
</evidence>
<dbReference type="InterPro" id="IPR039424">
    <property type="entry name" value="SBP_5"/>
</dbReference>
<dbReference type="GO" id="GO:0030288">
    <property type="term" value="C:outer membrane-bounded periplasmic space"/>
    <property type="evidence" value="ECO:0007669"/>
    <property type="project" value="TreeGrafter"/>
</dbReference>